<dbReference type="PANTHER" id="PTHR33050:SF7">
    <property type="entry name" value="RIBONUCLEASE H"/>
    <property type="match status" value="1"/>
</dbReference>
<evidence type="ECO:0000313" key="5">
    <source>
        <dbReference type="EMBL" id="CAE7310223.1"/>
    </source>
</evidence>
<feature type="signal peptide" evidence="2">
    <location>
        <begin position="1"/>
        <end position="19"/>
    </location>
</feature>
<name>A0A812NF97_9DINO</name>
<feature type="chain" id="PRO_5032505515" description="SAP domain-containing protein" evidence="2">
    <location>
        <begin position="20"/>
        <end position="1537"/>
    </location>
</feature>
<protein>
    <recommendedName>
        <fullName evidence="7">SAP domain-containing protein</fullName>
    </recommendedName>
</protein>
<reference evidence="5" key="1">
    <citation type="submission" date="2021-02" db="EMBL/GenBank/DDBJ databases">
        <authorList>
            <person name="Dougan E. K."/>
            <person name="Rhodes N."/>
            <person name="Thang M."/>
            <person name="Chan C."/>
        </authorList>
    </citation>
    <scope>NUCLEOTIDE SEQUENCE</scope>
</reference>
<feature type="region of interest" description="Disordered" evidence="1">
    <location>
        <begin position="908"/>
        <end position="935"/>
    </location>
</feature>
<feature type="region of interest" description="Disordered" evidence="1">
    <location>
        <begin position="213"/>
        <end position="235"/>
    </location>
</feature>
<proteinExistence type="predicted"/>
<feature type="domain" description="Peptidase A2" evidence="3">
    <location>
        <begin position="1079"/>
        <end position="1161"/>
    </location>
</feature>
<dbReference type="InterPro" id="IPR001995">
    <property type="entry name" value="Peptidase_A2_cat"/>
</dbReference>
<feature type="region of interest" description="Disordered" evidence="1">
    <location>
        <begin position="47"/>
        <end position="96"/>
    </location>
</feature>
<comment type="caution">
    <text evidence="5">The sequence shown here is derived from an EMBL/GenBank/DDBJ whole genome shotgun (WGS) entry which is preliminary data.</text>
</comment>
<dbReference type="InterPro" id="IPR003034">
    <property type="entry name" value="SAP_dom"/>
</dbReference>
<dbReference type="Proteomes" id="UP000604046">
    <property type="component" value="Unassembled WGS sequence"/>
</dbReference>
<keyword evidence="6" id="KW-1185">Reference proteome</keyword>
<accession>A0A812NF97</accession>
<evidence type="ECO:0000259" key="4">
    <source>
        <dbReference type="PROSITE" id="PS50800"/>
    </source>
</evidence>
<sequence>MAFLSRFLLSFWLVQFVLAGPEVDELYAELLSEAGMQSLIAPMAAPADTPAASSDETGADPAGWASSLSNGTAAPPATPTLGRKPKARPGPANLLHELLHGPPTITAAAEDTGHEDLMDASNEEGATEQSGTPAEIFIGYTVNTDGETGEVWVPGPGQHTPSPAVTADDEEALQSNMPPGTSAYDDTMVEVMLDSPDSELDELPALQAQAIMGSGSEAETEPQLTEDPSYDSSEPEAEVMMCDDARTILIWQDMERLYSPSSGSSGSHNASDYPSRESQLDVSVEHDRILLLCPHLDPQVPVSASEAARIVFQAWKELTNNKTWHSRSMSSGTSRQVRPRLLAHSTSGTSAENSDTALPSATHAQHDEWCRALGRRIDAELSAMPDADRDRAVQRLLMIIRRDAPDASCLLLPHHDEGKPNAVYSTKHMHHAAPEAWHCATAALNGAHFLFDQNGLGSTARTLNFGAKASSWWWGRIAGALLRLSHKLVWVAHLMFAYVDDYFGVFRADTALVSAGLWILLFLALRVPLSWSKASWGPCARWIGWGIDLRSWTVSLPPEKLSKILEPLRALARPGATRMKVKELESLIGRLLWLTSLWHLLRPLLAPLYKIMARIPSSCVAVQPSLWQSICALVDDDCVLTRATSHASFPARARISRVANRQVLTKTDLVGHPFLKRPTYQPWSCWPNCFSCGAYTIRFPLAEDHFVFAFVLTTRELKQLPRKNLALCQLLQLSSLASCAFNAGPAFVLTLSTFLDIAVRCHLLTAVSLPWLTYFDLKVVREACEHRLKSLNTVDEVLQFGSRCIKNTSLREAFIWHGCEAVWEAAVPWHLQESAVQPAAEHPNFERDIALFEQSLSEERPTKFQRCLRLADDPFELEPNPESVSEPSAKRRSFEGRLCPAEEPIDLTSESEAEHHGGTGSATASQPPASVAESSVSTAVRRVELDASDCVFDFSAMFSNDEATVRSVVLERMHMQLPPERVSACDAVVKTHCQHLPSTPVEQFDMSYSDGDANWTCTEWRPSPDGFVEFPCTGMQCLDESLRASDDAVLAGIPQSPEALISSVRAVVHEVSTVQPTPVEVIMDSGADVSCLPMAFGHKGSKGRGAESMSVRDAQGGALPVKQCRDVEFVVVARDGREITWKERCVVTPVTQPLLSMGKFMRGGWFPVWSDNHMYIRHDASGIEVPMSFKGNSLKVDAVLRRVADDDGDDGLESEAQVRFTSAVPSQELVDASFGWQTLESTGHFVWRGVSDRFIDPSLLVPITWPNRSTLVKLDEGWKLLEWCVPWRQLSDETAEFPCGECECITILSTGEEDPDVFGVKVDALESHVQESGRQPVGGVGLEPDELPDAPMGVEPEEFAPEPPRPVADTIEVPVAPAVGDHVVTVDGVGLSMSSTLAALRAGCERLGLSKSGSKQRCFDRMKGYLQKEKLAAELEVAERSQDVVSREPRMQFEPKPPSDEARTLHEVTHLPFANWCKHCTMMKAVPDQHRTLVEGSAREYPTISFDLCYTGYDAEGKCAREDSPVKIRPTRTSLRV</sequence>
<dbReference type="EMBL" id="CAJNDS010002079">
    <property type="protein sequence ID" value="CAE7310223.1"/>
    <property type="molecule type" value="Genomic_DNA"/>
</dbReference>
<dbReference type="PROSITE" id="PS50800">
    <property type="entry name" value="SAP"/>
    <property type="match status" value="1"/>
</dbReference>
<feature type="region of interest" description="Disordered" evidence="1">
    <location>
        <begin position="344"/>
        <end position="363"/>
    </location>
</feature>
<keyword evidence="2" id="KW-0732">Signal</keyword>
<evidence type="ECO:0008006" key="7">
    <source>
        <dbReference type="Google" id="ProtNLM"/>
    </source>
</evidence>
<organism evidence="5 6">
    <name type="scientific">Symbiodinium natans</name>
    <dbReference type="NCBI Taxonomy" id="878477"/>
    <lineage>
        <taxon>Eukaryota</taxon>
        <taxon>Sar</taxon>
        <taxon>Alveolata</taxon>
        <taxon>Dinophyceae</taxon>
        <taxon>Suessiales</taxon>
        <taxon>Symbiodiniaceae</taxon>
        <taxon>Symbiodinium</taxon>
    </lineage>
</organism>
<evidence type="ECO:0000313" key="6">
    <source>
        <dbReference type="Proteomes" id="UP000604046"/>
    </source>
</evidence>
<evidence type="ECO:0000256" key="1">
    <source>
        <dbReference type="SAM" id="MobiDB-lite"/>
    </source>
</evidence>
<gene>
    <name evidence="5" type="ORF">SNAT2548_LOCUS16295</name>
</gene>
<evidence type="ECO:0000259" key="3">
    <source>
        <dbReference type="PROSITE" id="PS50175"/>
    </source>
</evidence>
<feature type="compositionally biased region" description="Low complexity" evidence="1">
    <location>
        <begin position="924"/>
        <end position="935"/>
    </location>
</feature>
<feature type="region of interest" description="Disordered" evidence="1">
    <location>
        <begin position="260"/>
        <end position="280"/>
    </location>
</feature>
<dbReference type="PROSITE" id="PS50175">
    <property type="entry name" value="ASP_PROT_RETROV"/>
    <property type="match status" value="1"/>
</dbReference>
<dbReference type="GO" id="GO:0004190">
    <property type="term" value="F:aspartic-type endopeptidase activity"/>
    <property type="evidence" value="ECO:0007669"/>
    <property type="project" value="InterPro"/>
</dbReference>
<dbReference type="InterPro" id="IPR052055">
    <property type="entry name" value="Hepadnavirus_pol/RT"/>
</dbReference>
<feature type="domain" description="SAP" evidence="4">
    <location>
        <begin position="1392"/>
        <end position="1426"/>
    </location>
</feature>
<evidence type="ECO:0000256" key="2">
    <source>
        <dbReference type="SAM" id="SignalP"/>
    </source>
</evidence>
<dbReference type="GO" id="GO:0006508">
    <property type="term" value="P:proteolysis"/>
    <property type="evidence" value="ECO:0007669"/>
    <property type="project" value="InterPro"/>
</dbReference>
<dbReference type="OrthoDB" id="436246at2759"/>
<dbReference type="PANTHER" id="PTHR33050">
    <property type="entry name" value="REVERSE TRANSCRIPTASE DOMAIN-CONTAINING PROTEIN"/>
    <property type="match status" value="1"/>
</dbReference>